<sequence length="416" mass="47360">MSNGDGWIQKKVRVSPRTGKTTTRFIARITPPGLPEESKSFIKHGRPNEPGTAAHWLAQRREEIRSNTFVSKNDRAWTLGEWAEEWLAGVTGVDKDTLDAYDTAIRLDIKPAQIGDRLLSELDRKAIVEWMSDLTAARSWDDNLKPLAASTANGRRTVLAMILNAANDEGLMTRNPMRRVKMRDADIDVDPIDPEELPTRDQVWELYEVAKSVSPLMAEQIIVSAGTGLRPGELLGLRQRDIRDGEIHVVQQRKLKNTKVKFGAPKSRMSRRRVPIGDEVAAAIDRHLEKFPEERDEGVLFMWKNGKHWHRNTWAANWRRIRDKAGMSGMRYYILRHYYASVLIDGGASPRLVMERMGHTSSVYTLERYARLWPGAEDGTRELIDSGLRRDKNGTSENPATDEPVELDADDWEDED</sequence>
<dbReference type="InterPro" id="IPR010998">
    <property type="entry name" value="Integrase_recombinase_N"/>
</dbReference>
<dbReference type="PANTHER" id="PTHR30349:SF64">
    <property type="entry name" value="PROPHAGE INTEGRASE INTD-RELATED"/>
    <property type="match status" value="1"/>
</dbReference>
<dbReference type="Pfam" id="PF00589">
    <property type="entry name" value="Phage_integrase"/>
    <property type="match status" value="1"/>
</dbReference>
<evidence type="ECO:0000256" key="3">
    <source>
        <dbReference type="ARBA" id="ARBA00023172"/>
    </source>
</evidence>
<feature type="domain" description="Tyr recombinase" evidence="6">
    <location>
        <begin position="192"/>
        <end position="385"/>
    </location>
</feature>
<feature type="compositionally biased region" description="Acidic residues" evidence="5">
    <location>
        <begin position="403"/>
        <end position="416"/>
    </location>
</feature>
<keyword evidence="2 4" id="KW-0238">DNA-binding</keyword>
<gene>
    <name evidence="8" type="primary">xerD_5</name>
    <name evidence="8" type="ORF">B7C42_08289</name>
</gene>
<name>A0A231GSP2_9NOCA</name>
<dbReference type="PANTHER" id="PTHR30349">
    <property type="entry name" value="PHAGE INTEGRASE-RELATED"/>
    <property type="match status" value="1"/>
</dbReference>
<keyword evidence="3" id="KW-0233">DNA recombination</keyword>
<dbReference type="GO" id="GO:0003677">
    <property type="term" value="F:DNA binding"/>
    <property type="evidence" value="ECO:0007669"/>
    <property type="project" value="UniProtKB-UniRule"/>
</dbReference>
<evidence type="ECO:0000256" key="2">
    <source>
        <dbReference type="ARBA" id="ARBA00023125"/>
    </source>
</evidence>
<dbReference type="InterPro" id="IPR011010">
    <property type="entry name" value="DNA_brk_join_enz"/>
</dbReference>
<comment type="caution">
    <text evidence="8">The sequence shown here is derived from an EMBL/GenBank/DDBJ whole genome shotgun (WGS) entry which is preliminary data.</text>
</comment>
<accession>A0A231GSP2</accession>
<organism evidence="8 9">
    <name type="scientific">Nocardia cerradoensis</name>
    <dbReference type="NCBI Taxonomy" id="85688"/>
    <lineage>
        <taxon>Bacteria</taxon>
        <taxon>Bacillati</taxon>
        <taxon>Actinomycetota</taxon>
        <taxon>Actinomycetes</taxon>
        <taxon>Mycobacteriales</taxon>
        <taxon>Nocardiaceae</taxon>
        <taxon>Nocardia</taxon>
    </lineage>
</organism>
<dbReference type="GO" id="GO:0015074">
    <property type="term" value="P:DNA integration"/>
    <property type="evidence" value="ECO:0007669"/>
    <property type="project" value="InterPro"/>
</dbReference>
<evidence type="ECO:0000259" key="7">
    <source>
        <dbReference type="PROSITE" id="PS51900"/>
    </source>
</evidence>
<feature type="compositionally biased region" description="Basic and acidic residues" evidence="5">
    <location>
        <begin position="384"/>
        <end position="394"/>
    </location>
</feature>
<dbReference type="PROSITE" id="PS51900">
    <property type="entry name" value="CB"/>
    <property type="match status" value="1"/>
</dbReference>
<evidence type="ECO:0000256" key="1">
    <source>
        <dbReference type="ARBA" id="ARBA00008857"/>
    </source>
</evidence>
<evidence type="ECO:0000259" key="6">
    <source>
        <dbReference type="PROSITE" id="PS51898"/>
    </source>
</evidence>
<evidence type="ECO:0000313" key="9">
    <source>
        <dbReference type="Proteomes" id="UP000215506"/>
    </source>
</evidence>
<dbReference type="InterPro" id="IPR002104">
    <property type="entry name" value="Integrase_catalytic"/>
</dbReference>
<feature type="domain" description="Core-binding (CB)" evidence="7">
    <location>
        <begin position="77"/>
        <end position="167"/>
    </location>
</feature>
<evidence type="ECO:0000256" key="5">
    <source>
        <dbReference type="SAM" id="MobiDB-lite"/>
    </source>
</evidence>
<dbReference type="Gene3D" id="1.10.443.10">
    <property type="entry name" value="Intergrase catalytic core"/>
    <property type="match status" value="1"/>
</dbReference>
<dbReference type="EMBL" id="NGAF01000106">
    <property type="protein sequence ID" value="OXR39643.1"/>
    <property type="molecule type" value="Genomic_DNA"/>
</dbReference>
<dbReference type="InterPro" id="IPR013762">
    <property type="entry name" value="Integrase-like_cat_sf"/>
</dbReference>
<dbReference type="InterPro" id="IPR044068">
    <property type="entry name" value="CB"/>
</dbReference>
<feature type="region of interest" description="Disordered" evidence="5">
    <location>
        <begin position="384"/>
        <end position="416"/>
    </location>
</feature>
<dbReference type="GO" id="GO:0006310">
    <property type="term" value="P:DNA recombination"/>
    <property type="evidence" value="ECO:0007669"/>
    <property type="project" value="UniProtKB-KW"/>
</dbReference>
<dbReference type="SUPFAM" id="SSF56349">
    <property type="entry name" value="DNA breaking-rejoining enzymes"/>
    <property type="match status" value="1"/>
</dbReference>
<comment type="similarity">
    <text evidence="1">Belongs to the 'phage' integrase family.</text>
</comment>
<dbReference type="RefSeq" id="WP_039781905.1">
    <property type="nucleotide sequence ID" value="NZ_JAAXOR010000007.1"/>
</dbReference>
<evidence type="ECO:0000256" key="4">
    <source>
        <dbReference type="PROSITE-ProRule" id="PRU01248"/>
    </source>
</evidence>
<dbReference type="Gene3D" id="1.10.150.130">
    <property type="match status" value="1"/>
</dbReference>
<reference evidence="8 9" key="1">
    <citation type="submission" date="2017-07" db="EMBL/GenBank/DDBJ databases">
        <title>First draft Genome Sequence of Nocardia cerradoensis isolated from human infection.</title>
        <authorList>
            <person name="Carrasco G."/>
        </authorList>
    </citation>
    <scope>NUCLEOTIDE SEQUENCE [LARGE SCALE GENOMIC DNA]</scope>
    <source>
        <strain evidence="8 9">CNM20130759</strain>
    </source>
</reference>
<dbReference type="PROSITE" id="PS51898">
    <property type="entry name" value="TYR_RECOMBINASE"/>
    <property type="match status" value="1"/>
</dbReference>
<proteinExistence type="inferred from homology"/>
<evidence type="ECO:0000313" key="8">
    <source>
        <dbReference type="EMBL" id="OXR39643.1"/>
    </source>
</evidence>
<dbReference type="InterPro" id="IPR050090">
    <property type="entry name" value="Tyrosine_recombinase_XerCD"/>
</dbReference>
<dbReference type="Proteomes" id="UP000215506">
    <property type="component" value="Unassembled WGS sequence"/>
</dbReference>
<dbReference type="CDD" id="cd01189">
    <property type="entry name" value="INT_ICEBs1_C_like"/>
    <property type="match status" value="1"/>
</dbReference>
<dbReference type="AlphaFoldDB" id="A0A231GSP2"/>
<keyword evidence="9" id="KW-1185">Reference proteome</keyword>
<protein>
    <submittedName>
        <fullName evidence="8">Tyrosine recombinase XerD</fullName>
    </submittedName>
</protein>